<evidence type="ECO:0000256" key="1">
    <source>
        <dbReference type="SAM" id="Phobius"/>
    </source>
</evidence>
<accession>A0A0E9W2C8</accession>
<name>A0A0E9W2C8_ANGAN</name>
<dbReference type="AlphaFoldDB" id="A0A0E9W2C8"/>
<proteinExistence type="predicted"/>
<sequence>MTVVWDIITRPGVWAVMLFTLSGTIMRTLESVFPPPPE</sequence>
<protein>
    <submittedName>
        <fullName evidence="2">Uncharacterized protein</fullName>
    </submittedName>
</protein>
<reference evidence="2" key="1">
    <citation type="submission" date="2014-11" db="EMBL/GenBank/DDBJ databases">
        <authorList>
            <person name="Amaro Gonzalez C."/>
        </authorList>
    </citation>
    <scope>NUCLEOTIDE SEQUENCE</scope>
</reference>
<reference evidence="2" key="2">
    <citation type="journal article" date="2015" name="Fish Shellfish Immunol.">
        <title>Early steps in the European eel (Anguilla anguilla)-Vibrio vulnificus interaction in the gills: Role of the RtxA13 toxin.</title>
        <authorList>
            <person name="Callol A."/>
            <person name="Pajuelo D."/>
            <person name="Ebbesson L."/>
            <person name="Teles M."/>
            <person name="MacKenzie S."/>
            <person name="Amaro C."/>
        </authorList>
    </citation>
    <scope>NUCLEOTIDE SEQUENCE</scope>
</reference>
<keyword evidence="1" id="KW-0812">Transmembrane</keyword>
<keyword evidence="1" id="KW-0472">Membrane</keyword>
<feature type="transmembrane region" description="Helical" evidence="1">
    <location>
        <begin position="12"/>
        <end position="29"/>
    </location>
</feature>
<dbReference type="EMBL" id="GBXM01024028">
    <property type="protein sequence ID" value="JAH84549.1"/>
    <property type="molecule type" value="Transcribed_RNA"/>
</dbReference>
<organism evidence="2">
    <name type="scientific">Anguilla anguilla</name>
    <name type="common">European freshwater eel</name>
    <name type="synonym">Muraena anguilla</name>
    <dbReference type="NCBI Taxonomy" id="7936"/>
    <lineage>
        <taxon>Eukaryota</taxon>
        <taxon>Metazoa</taxon>
        <taxon>Chordata</taxon>
        <taxon>Craniata</taxon>
        <taxon>Vertebrata</taxon>
        <taxon>Euteleostomi</taxon>
        <taxon>Actinopterygii</taxon>
        <taxon>Neopterygii</taxon>
        <taxon>Teleostei</taxon>
        <taxon>Anguilliformes</taxon>
        <taxon>Anguillidae</taxon>
        <taxon>Anguilla</taxon>
    </lineage>
</organism>
<keyword evidence="1" id="KW-1133">Transmembrane helix</keyword>
<evidence type="ECO:0000313" key="2">
    <source>
        <dbReference type="EMBL" id="JAH84549.1"/>
    </source>
</evidence>